<reference evidence="9 10" key="1">
    <citation type="journal article" date="2018" name="MBio">
        <title>Comparative Genomics Reveals the Core Gene Toolbox for the Fungus-Insect Symbiosis.</title>
        <authorList>
            <person name="Wang Y."/>
            <person name="Stata M."/>
            <person name="Wang W."/>
            <person name="Stajich J.E."/>
            <person name="White M.M."/>
            <person name="Moncalvo J.M."/>
        </authorList>
    </citation>
    <scope>NUCLEOTIDE SEQUENCE [LARGE SCALE GENOMIC DNA]</scope>
    <source>
        <strain evidence="9 10">AUS-77-4</strain>
    </source>
</reference>
<dbReference type="InterPro" id="IPR013809">
    <property type="entry name" value="ENTH"/>
</dbReference>
<dbReference type="InterPro" id="IPR011417">
    <property type="entry name" value="ANTH_dom"/>
</dbReference>
<evidence type="ECO:0008006" key="11">
    <source>
        <dbReference type="Google" id="ProtNLM"/>
    </source>
</evidence>
<keyword evidence="3" id="KW-0963">Cytoplasm</keyword>
<evidence type="ECO:0000256" key="2">
    <source>
        <dbReference type="ARBA" id="ARBA00010135"/>
    </source>
</evidence>
<dbReference type="SMART" id="SM00273">
    <property type="entry name" value="ENTH"/>
    <property type="match status" value="1"/>
</dbReference>
<dbReference type="SUPFAM" id="SSF89009">
    <property type="entry name" value="GAT-like domain"/>
    <property type="match status" value="1"/>
</dbReference>
<dbReference type="OrthoDB" id="10262320at2759"/>
<evidence type="ECO:0000256" key="6">
    <source>
        <dbReference type="SAM" id="MobiDB-lite"/>
    </source>
</evidence>
<evidence type="ECO:0000256" key="5">
    <source>
        <dbReference type="SAM" id="Coils"/>
    </source>
</evidence>
<dbReference type="PROSITE" id="PS50945">
    <property type="entry name" value="I_LWEQ"/>
    <property type="match status" value="1"/>
</dbReference>
<dbReference type="PANTHER" id="PTHR10407:SF15">
    <property type="entry name" value="HUNTINGTIN INTERACTING PROTEIN 1"/>
    <property type="match status" value="1"/>
</dbReference>
<evidence type="ECO:0000313" key="9">
    <source>
        <dbReference type="EMBL" id="PVU94810.1"/>
    </source>
</evidence>
<dbReference type="EMBL" id="MBFT01000220">
    <property type="protein sequence ID" value="PVU94810.1"/>
    <property type="molecule type" value="Genomic_DNA"/>
</dbReference>
<evidence type="ECO:0000259" key="7">
    <source>
        <dbReference type="PROSITE" id="PS50942"/>
    </source>
</evidence>
<dbReference type="Pfam" id="PF01608">
    <property type="entry name" value="I_LWEQ"/>
    <property type="match status" value="1"/>
</dbReference>
<evidence type="ECO:0000259" key="8">
    <source>
        <dbReference type="PROSITE" id="PS50945"/>
    </source>
</evidence>
<evidence type="ECO:0000256" key="4">
    <source>
        <dbReference type="ARBA" id="ARBA00023203"/>
    </source>
</evidence>
<evidence type="ECO:0000256" key="3">
    <source>
        <dbReference type="ARBA" id="ARBA00022490"/>
    </source>
</evidence>
<dbReference type="GO" id="GO:0080025">
    <property type="term" value="F:phosphatidylinositol-3,5-bisphosphate binding"/>
    <property type="evidence" value="ECO:0007669"/>
    <property type="project" value="TreeGrafter"/>
</dbReference>
<keyword evidence="4" id="KW-0009">Actin-binding</keyword>
<dbReference type="InterPro" id="IPR035964">
    <property type="entry name" value="I/LWEQ_dom_sf"/>
</dbReference>
<protein>
    <recommendedName>
        <fullName evidence="11">I/LWEQ domain-containing protein</fullName>
    </recommendedName>
</protein>
<dbReference type="GO" id="GO:0032051">
    <property type="term" value="F:clathrin light chain binding"/>
    <property type="evidence" value="ECO:0007669"/>
    <property type="project" value="TreeGrafter"/>
</dbReference>
<dbReference type="GO" id="GO:0007015">
    <property type="term" value="P:actin filament organization"/>
    <property type="evidence" value="ECO:0007669"/>
    <property type="project" value="TreeGrafter"/>
</dbReference>
<dbReference type="GO" id="GO:0030864">
    <property type="term" value="C:cortical actin cytoskeleton"/>
    <property type="evidence" value="ECO:0007669"/>
    <property type="project" value="TreeGrafter"/>
</dbReference>
<dbReference type="Proteomes" id="UP000245699">
    <property type="component" value="Unassembled WGS sequence"/>
</dbReference>
<dbReference type="InterPro" id="IPR002558">
    <property type="entry name" value="ILWEQ_dom"/>
</dbReference>
<sequence>MQGQVYSLRVGDRFKAESGLLQAIRKATTPDESAPKQKHVRKIIVFTWDFKTSIPVWNGLQSQPLISNEVSCFKALITIHKFIRNGAQMCIPESLQKTSFLEALGKSGSQGGWKGYGILIHAYSNYILAKLEYHRLHPEFNGCFDYEEYVSLRGTYDPNEGYETIADLMSLQDRLDELQRLIFRNFTPGSNNECKISALVPLVEESYGIYKFATRMLVAMHGRVEGAEEALEPLRERYSTQHHRLRKFYSECSKLRYLTSLITVPKLGQDPPSVLGDGNYIPPDLPEREVPESPVERNQSNAETERLENERKERERQRVEEEKRQLELQARELQRIEQERMMVDQQAKELQRSEMEQQAREQMRIENERKLMEQQALEQQRQFEELQRQRMLQEQMQMNQQRQVAGKIQEHEQQIALLNSQHERDMLTINHDSSKDELIRSLQAQIEQWKQKYDALAKLYAQLRQEHFDLLGRYKLIFAKAASVDETNEKLLQMQEFVKSKNLELAELMGERDKARFDASQAQAEASDQIKRLEKEIRDMKDLFAEKLKQKANEMADLNLKFNSERHNLESKLNEISNSYGTTQREFDGLQNKFDDIIQEKDDEIAILQASMDQSIIALVNAQKQAKGSHSDLQNRLKELAREHAAKLLRILDSVLLSCSHIVVDSIYEHSNPAFPGSTHATPSFVLAQMEQINESANSLATSFSGYLINPEGEQTQLIRSATDFASLIGSLLPNMKGITRFSVGYEELENLNLQARTTAEIANEFFVKGQSGYMQPKSMTERPVVIMNINKEFQNSLNVLSHMVEELIPREGVETRPLNVNEDLSEIVDREMMNAASAVETATNKIQEMMSRGPNPNLSDAQAHINDSILDNVLKMTNVIMRLIQASTISQQEIVASGKGSNSRTAFYKQHNRWTEGLISAAKAVAMATNILVEVADDVINEKKSIEDLVVAAREVTASTAQLVAASRVKSQLHSKALSDLEVAAKAVMDVSKELVGVVTALSERANMAKEGFSTQEEETERRAKVIQSWTSYEFKANEMEQKVAILKLEKELISARRRLADMRKFGYHDEDSDTNQ</sequence>
<feature type="region of interest" description="Disordered" evidence="6">
    <location>
        <begin position="268"/>
        <end position="323"/>
    </location>
</feature>
<dbReference type="GO" id="GO:0051015">
    <property type="term" value="F:actin filament binding"/>
    <property type="evidence" value="ECO:0007669"/>
    <property type="project" value="TreeGrafter"/>
</dbReference>
<dbReference type="InterPro" id="IPR030224">
    <property type="entry name" value="Sla2_fam"/>
</dbReference>
<dbReference type="SUPFAM" id="SSF48464">
    <property type="entry name" value="ENTH/VHS domain"/>
    <property type="match status" value="1"/>
</dbReference>
<dbReference type="SUPFAM" id="SSF109885">
    <property type="entry name" value="I/LWEQ domain"/>
    <property type="match status" value="1"/>
</dbReference>
<feature type="domain" description="ENTH" evidence="7">
    <location>
        <begin position="12"/>
        <end position="141"/>
    </location>
</feature>
<dbReference type="Gene3D" id="1.20.1410.10">
    <property type="entry name" value="I/LWEQ domain"/>
    <property type="match status" value="1"/>
</dbReference>
<dbReference type="GO" id="GO:0048268">
    <property type="term" value="P:clathrin coat assembly"/>
    <property type="evidence" value="ECO:0007669"/>
    <property type="project" value="TreeGrafter"/>
</dbReference>
<dbReference type="InterPro" id="IPR008942">
    <property type="entry name" value="ENTH_VHS"/>
</dbReference>
<dbReference type="SMART" id="SM00307">
    <property type="entry name" value="ILWEQ"/>
    <property type="match status" value="1"/>
</dbReference>
<organism evidence="9 10">
    <name type="scientific">Furculomyces boomerangus</name>
    <dbReference type="NCBI Taxonomy" id="61424"/>
    <lineage>
        <taxon>Eukaryota</taxon>
        <taxon>Fungi</taxon>
        <taxon>Fungi incertae sedis</taxon>
        <taxon>Zoopagomycota</taxon>
        <taxon>Kickxellomycotina</taxon>
        <taxon>Harpellomycetes</taxon>
        <taxon>Harpellales</taxon>
        <taxon>Harpellaceae</taxon>
        <taxon>Furculomyces</taxon>
    </lineage>
</organism>
<evidence type="ECO:0000313" key="10">
    <source>
        <dbReference type="Proteomes" id="UP000245699"/>
    </source>
</evidence>
<proteinExistence type="inferred from homology"/>
<comment type="subcellular location">
    <subcellularLocation>
        <location evidence="1">Cytoplasm</location>
    </subcellularLocation>
</comment>
<gene>
    <name evidence="9" type="ORF">BB559_002919</name>
</gene>
<evidence type="ECO:0000256" key="1">
    <source>
        <dbReference type="ARBA" id="ARBA00004496"/>
    </source>
</evidence>
<keyword evidence="5" id="KW-0175">Coiled coil</keyword>
<accession>A0A2T9YR29</accession>
<dbReference type="PANTHER" id="PTHR10407">
    <property type="entry name" value="HUNTINGTIN INTERACTING PROTEIN 1"/>
    <property type="match status" value="1"/>
</dbReference>
<dbReference type="GO" id="GO:0043325">
    <property type="term" value="F:phosphatidylinositol-3,4-bisphosphate binding"/>
    <property type="evidence" value="ECO:0007669"/>
    <property type="project" value="TreeGrafter"/>
</dbReference>
<dbReference type="GO" id="GO:0030136">
    <property type="term" value="C:clathrin-coated vesicle"/>
    <property type="evidence" value="ECO:0007669"/>
    <property type="project" value="TreeGrafter"/>
</dbReference>
<feature type="coiled-coil region" evidence="5">
    <location>
        <begin position="505"/>
        <end position="550"/>
    </location>
</feature>
<dbReference type="GO" id="GO:0006897">
    <property type="term" value="P:endocytosis"/>
    <property type="evidence" value="ECO:0007669"/>
    <property type="project" value="InterPro"/>
</dbReference>
<feature type="coiled-coil region" evidence="5">
    <location>
        <begin position="439"/>
        <end position="466"/>
    </location>
</feature>
<feature type="domain" description="I/LWEQ" evidence="8">
    <location>
        <begin position="817"/>
        <end position="1072"/>
    </location>
</feature>
<dbReference type="AlphaFoldDB" id="A0A2T9YR29"/>
<dbReference type="PROSITE" id="PS50942">
    <property type="entry name" value="ENTH"/>
    <property type="match status" value="1"/>
</dbReference>
<dbReference type="STRING" id="61424.A0A2T9YR29"/>
<dbReference type="Gene3D" id="1.25.40.90">
    <property type="match status" value="1"/>
</dbReference>
<feature type="compositionally biased region" description="Basic and acidic residues" evidence="6">
    <location>
        <begin position="285"/>
        <end position="295"/>
    </location>
</feature>
<dbReference type="GO" id="GO:0035615">
    <property type="term" value="F:clathrin adaptor activity"/>
    <property type="evidence" value="ECO:0007669"/>
    <property type="project" value="TreeGrafter"/>
</dbReference>
<name>A0A2T9YR29_9FUNG</name>
<comment type="caution">
    <text evidence="9">The sequence shown here is derived from an EMBL/GenBank/DDBJ whole genome shotgun (WGS) entry which is preliminary data.</text>
</comment>
<dbReference type="Pfam" id="PF07651">
    <property type="entry name" value="ANTH"/>
    <property type="match status" value="1"/>
</dbReference>
<keyword evidence="10" id="KW-1185">Reference proteome</keyword>
<feature type="compositionally biased region" description="Basic and acidic residues" evidence="6">
    <location>
        <begin position="303"/>
        <end position="323"/>
    </location>
</feature>
<comment type="similarity">
    <text evidence="2">Belongs to the SLA2 family.</text>
</comment>